<gene>
    <name evidence="4" type="ORF">NP233_g3814</name>
</gene>
<keyword evidence="1" id="KW-0808">Transferase</keyword>
<protein>
    <recommendedName>
        <fullName evidence="3">Rhodanese domain-containing protein</fullName>
    </recommendedName>
</protein>
<dbReference type="SUPFAM" id="SSF52821">
    <property type="entry name" value="Rhodanese/Cell cycle control phosphatase"/>
    <property type="match status" value="2"/>
</dbReference>
<dbReference type="InterPro" id="IPR045078">
    <property type="entry name" value="TST/MPST-like"/>
</dbReference>
<dbReference type="Proteomes" id="UP001213000">
    <property type="component" value="Unassembled WGS sequence"/>
</dbReference>
<dbReference type="CDD" id="cd01448">
    <property type="entry name" value="TST_Repeat_1"/>
    <property type="match status" value="1"/>
</dbReference>
<feature type="domain" description="Rhodanese" evidence="3">
    <location>
        <begin position="41"/>
        <end position="159"/>
    </location>
</feature>
<proteinExistence type="predicted"/>
<dbReference type="GO" id="GO:0005739">
    <property type="term" value="C:mitochondrion"/>
    <property type="evidence" value="ECO:0007669"/>
    <property type="project" value="TreeGrafter"/>
</dbReference>
<dbReference type="PROSITE" id="PS50206">
    <property type="entry name" value="RHODANESE_3"/>
    <property type="match status" value="2"/>
</dbReference>
<evidence type="ECO:0000313" key="5">
    <source>
        <dbReference type="Proteomes" id="UP001213000"/>
    </source>
</evidence>
<dbReference type="AlphaFoldDB" id="A0AAD5YTJ4"/>
<keyword evidence="5" id="KW-1185">Reference proteome</keyword>
<dbReference type="Gene3D" id="3.40.250.10">
    <property type="entry name" value="Rhodanese-like domain"/>
    <property type="match status" value="2"/>
</dbReference>
<dbReference type="SMART" id="SM00450">
    <property type="entry name" value="RHOD"/>
    <property type="match status" value="2"/>
</dbReference>
<organism evidence="4 5">
    <name type="scientific">Leucocoprinus birnbaumii</name>
    <dbReference type="NCBI Taxonomy" id="56174"/>
    <lineage>
        <taxon>Eukaryota</taxon>
        <taxon>Fungi</taxon>
        <taxon>Dikarya</taxon>
        <taxon>Basidiomycota</taxon>
        <taxon>Agaricomycotina</taxon>
        <taxon>Agaricomycetes</taxon>
        <taxon>Agaricomycetidae</taxon>
        <taxon>Agaricales</taxon>
        <taxon>Agaricineae</taxon>
        <taxon>Agaricaceae</taxon>
        <taxon>Leucocoprinus</taxon>
    </lineage>
</organism>
<keyword evidence="2" id="KW-0677">Repeat</keyword>
<reference evidence="4" key="1">
    <citation type="submission" date="2022-07" db="EMBL/GenBank/DDBJ databases">
        <title>Genome Sequence of Leucocoprinus birnbaumii.</title>
        <authorList>
            <person name="Buettner E."/>
        </authorList>
    </citation>
    <scope>NUCLEOTIDE SEQUENCE</scope>
    <source>
        <strain evidence="4">VT141</strain>
    </source>
</reference>
<dbReference type="EMBL" id="JANIEX010000190">
    <property type="protein sequence ID" value="KAJ3571345.1"/>
    <property type="molecule type" value="Genomic_DNA"/>
</dbReference>
<comment type="caution">
    <text evidence="4">The sequence shown here is derived from an EMBL/GenBank/DDBJ whole genome shotgun (WGS) entry which is preliminary data.</text>
</comment>
<evidence type="ECO:0000256" key="1">
    <source>
        <dbReference type="ARBA" id="ARBA00022679"/>
    </source>
</evidence>
<name>A0AAD5YTJ4_9AGAR</name>
<feature type="domain" description="Rhodanese" evidence="3">
    <location>
        <begin position="232"/>
        <end position="298"/>
    </location>
</feature>
<dbReference type="PANTHER" id="PTHR11364:SF27">
    <property type="entry name" value="SULFURTRANSFERASE"/>
    <property type="match status" value="1"/>
</dbReference>
<sequence length="300" mass="32683">MSFLLRRTSSKLLATGRSMSTSKILQAPLLLTPSETSRVLREDNGVLLDASWFMPNASHSGKVEFGEKRIPGAQFLDLDEVASPHELGLKHMMPEPQTFAEACGKFGIDSKTSVVIYDSHGVFSSPRALFMFRAFGHENSSILNGGLPAWVAEGGLLETGAVQQHPAKQYATPQLNQQMIRGYEQMVSNSALEVTGGSASELVLDARSKDRQKQTSSDGLEYTVFRQPDDLNRELESAVGAELARSIIEGKQPVTTTCGSGMTAAVLWLGLRLLGVKDIALYDESWTGYAMRPSSKIIKN</sequence>
<dbReference type="PANTHER" id="PTHR11364">
    <property type="entry name" value="THIOSULFATE SULFERTANSFERASE"/>
    <property type="match status" value="1"/>
</dbReference>
<evidence type="ECO:0000313" key="4">
    <source>
        <dbReference type="EMBL" id="KAJ3571345.1"/>
    </source>
</evidence>
<accession>A0AAD5YTJ4</accession>
<dbReference type="Pfam" id="PF00581">
    <property type="entry name" value="Rhodanese"/>
    <property type="match status" value="1"/>
</dbReference>
<evidence type="ECO:0000259" key="3">
    <source>
        <dbReference type="PROSITE" id="PS50206"/>
    </source>
</evidence>
<evidence type="ECO:0000256" key="2">
    <source>
        <dbReference type="ARBA" id="ARBA00022737"/>
    </source>
</evidence>
<dbReference type="InterPro" id="IPR001763">
    <property type="entry name" value="Rhodanese-like_dom"/>
</dbReference>
<dbReference type="InterPro" id="IPR036873">
    <property type="entry name" value="Rhodanese-like_dom_sf"/>
</dbReference>
<dbReference type="GO" id="GO:0004792">
    <property type="term" value="F:thiosulfate-cyanide sulfurtransferase activity"/>
    <property type="evidence" value="ECO:0007669"/>
    <property type="project" value="TreeGrafter"/>
</dbReference>